<organism evidence="2">
    <name type="scientific">uncultured Caudovirales phage</name>
    <dbReference type="NCBI Taxonomy" id="2100421"/>
    <lineage>
        <taxon>Viruses</taxon>
        <taxon>Duplodnaviria</taxon>
        <taxon>Heunggongvirae</taxon>
        <taxon>Uroviricota</taxon>
        <taxon>Caudoviricetes</taxon>
        <taxon>Peduoviridae</taxon>
        <taxon>Maltschvirus</taxon>
        <taxon>Maltschvirus maltsch</taxon>
    </lineage>
</organism>
<name>A0A6J5N2S1_9CAUD</name>
<dbReference type="EMBL" id="LR796581">
    <property type="protein sequence ID" value="CAB4152982.1"/>
    <property type="molecule type" value="Genomic_DNA"/>
</dbReference>
<evidence type="ECO:0000259" key="1">
    <source>
        <dbReference type="Pfam" id="PF00196"/>
    </source>
</evidence>
<reference evidence="2" key="1">
    <citation type="submission" date="2020-04" db="EMBL/GenBank/DDBJ databases">
        <authorList>
            <person name="Chiriac C."/>
            <person name="Salcher M."/>
            <person name="Ghai R."/>
            <person name="Kavagutti S V."/>
        </authorList>
    </citation>
    <scope>NUCLEOTIDE SEQUENCE</scope>
</reference>
<sequence length="79" mass="8670">MSSVFGNMAQTLTRKKHSLSDCQFKIIHALANGTSINGYANECGISKRTVEAHLAQARKFYDVDTTYQLICVCTKAGIV</sequence>
<dbReference type="InterPro" id="IPR016032">
    <property type="entry name" value="Sig_transdc_resp-reg_C-effctor"/>
</dbReference>
<evidence type="ECO:0000313" key="2">
    <source>
        <dbReference type="EMBL" id="CAB4152982.1"/>
    </source>
</evidence>
<gene>
    <name evidence="2" type="ORF">UFOVP607_42</name>
</gene>
<proteinExistence type="predicted"/>
<feature type="domain" description="HTH luxR-type" evidence="1">
    <location>
        <begin position="18"/>
        <end position="58"/>
    </location>
</feature>
<dbReference type="GO" id="GO:0006355">
    <property type="term" value="P:regulation of DNA-templated transcription"/>
    <property type="evidence" value="ECO:0007669"/>
    <property type="project" value="InterPro"/>
</dbReference>
<dbReference type="InterPro" id="IPR000792">
    <property type="entry name" value="Tscrpt_reg_LuxR_C"/>
</dbReference>
<protein>
    <submittedName>
        <fullName evidence="2">Transcription regulator LuxR, C-terminal</fullName>
    </submittedName>
</protein>
<dbReference type="InterPro" id="IPR036388">
    <property type="entry name" value="WH-like_DNA-bd_sf"/>
</dbReference>
<accession>A0A6J5N2S1</accession>
<dbReference type="GO" id="GO:0003677">
    <property type="term" value="F:DNA binding"/>
    <property type="evidence" value="ECO:0007669"/>
    <property type="project" value="InterPro"/>
</dbReference>
<dbReference type="Gene3D" id="1.10.10.10">
    <property type="entry name" value="Winged helix-like DNA-binding domain superfamily/Winged helix DNA-binding domain"/>
    <property type="match status" value="1"/>
</dbReference>
<dbReference type="SUPFAM" id="SSF46894">
    <property type="entry name" value="C-terminal effector domain of the bipartite response regulators"/>
    <property type="match status" value="1"/>
</dbReference>
<dbReference type="Pfam" id="PF00196">
    <property type="entry name" value="GerE"/>
    <property type="match status" value="1"/>
</dbReference>